<gene>
    <name evidence="1" type="ORF">C0Q70_00298</name>
</gene>
<dbReference type="Proteomes" id="UP000245119">
    <property type="component" value="Linkage Group LG1"/>
</dbReference>
<evidence type="ECO:0000313" key="2">
    <source>
        <dbReference type="Proteomes" id="UP000245119"/>
    </source>
</evidence>
<name>A0A2T7PWC6_POMCA</name>
<comment type="caution">
    <text evidence="1">The sequence shown here is derived from an EMBL/GenBank/DDBJ whole genome shotgun (WGS) entry which is preliminary data.</text>
</comment>
<organism evidence="1 2">
    <name type="scientific">Pomacea canaliculata</name>
    <name type="common">Golden apple snail</name>
    <dbReference type="NCBI Taxonomy" id="400727"/>
    <lineage>
        <taxon>Eukaryota</taxon>
        <taxon>Metazoa</taxon>
        <taxon>Spiralia</taxon>
        <taxon>Lophotrochozoa</taxon>
        <taxon>Mollusca</taxon>
        <taxon>Gastropoda</taxon>
        <taxon>Caenogastropoda</taxon>
        <taxon>Architaenioglossa</taxon>
        <taxon>Ampullarioidea</taxon>
        <taxon>Ampullariidae</taxon>
        <taxon>Pomacea</taxon>
    </lineage>
</organism>
<keyword evidence="2" id="KW-1185">Reference proteome</keyword>
<sequence>MVLVVDVSTANGSYPARNRVQPPGQPPIVFPAHKSSMTEWKVIETQEETVDYLLKCLAVNVYQDSSLRAL</sequence>
<accession>A0A2T7PWC6</accession>
<proteinExistence type="predicted"/>
<evidence type="ECO:0000313" key="1">
    <source>
        <dbReference type="EMBL" id="PVD37698.1"/>
    </source>
</evidence>
<protein>
    <submittedName>
        <fullName evidence="1">Uncharacterized protein</fullName>
    </submittedName>
</protein>
<dbReference type="AlphaFoldDB" id="A0A2T7PWC6"/>
<dbReference type="EMBL" id="PZQS01000001">
    <property type="protein sequence ID" value="PVD37698.1"/>
    <property type="molecule type" value="Genomic_DNA"/>
</dbReference>
<reference evidence="1 2" key="1">
    <citation type="submission" date="2018-04" db="EMBL/GenBank/DDBJ databases">
        <title>The genome of golden apple snail Pomacea canaliculata provides insight into stress tolerance and invasive adaptation.</title>
        <authorList>
            <person name="Liu C."/>
            <person name="Liu B."/>
            <person name="Ren Y."/>
            <person name="Zhang Y."/>
            <person name="Wang H."/>
            <person name="Li S."/>
            <person name="Jiang F."/>
            <person name="Yin L."/>
            <person name="Zhang G."/>
            <person name="Qian W."/>
            <person name="Fan W."/>
        </authorList>
    </citation>
    <scope>NUCLEOTIDE SEQUENCE [LARGE SCALE GENOMIC DNA]</scope>
    <source>
        <strain evidence="1">SZHN2017</strain>
        <tissue evidence="1">Muscle</tissue>
    </source>
</reference>